<keyword evidence="4" id="KW-1185">Reference proteome</keyword>
<evidence type="ECO:0000256" key="1">
    <source>
        <dbReference type="SAM" id="Phobius"/>
    </source>
</evidence>
<feature type="transmembrane region" description="Helical" evidence="1">
    <location>
        <begin position="333"/>
        <end position="355"/>
    </location>
</feature>
<accession>S6AAS4</accession>
<dbReference type="EMBL" id="AP013066">
    <property type="protein sequence ID" value="BAN34018.1"/>
    <property type="molecule type" value="Genomic_DNA"/>
</dbReference>
<dbReference type="InterPro" id="IPR006976">
    <property type="entry name" value="VanZ-like"/>
</dbReference>
<feature type="transmembrane region" description="Helical" evidence="1">
    <location>
        <begin position="21"/>
        <end position="40"/>
    </location>
</feature>
<dbReference type="PANTHER" id="PTHR28008:SF1">
    <property type="entry name" value="DOMAIN PROTEIN, PUTATIVE (AFU_ORTHOLOGUE AFUA_3G10980)-RELATED"/>
    <property type="match status" value="1"/>
</dbReference>
<evidence type="ECO:0000313" key="3">
    <source>
        <dbReference type="EMBL" id="BAN34018.1"/>
    </source>
</evidence>
<dbReference type="AlphaFoldDB" id="S6AAS4"/>
<keyword evidence="1" id="KW-0472">Membrane</keyword>
<feature type="transmembrane region" description="Helical" evidence="1">
    <location>
        <begin position="165"/>
        <end position="189"/>
    </location>
</feature>
<evidence type="ECO:0000313" key="4">
    <source>
        <dbReference type="Proteomes" id="UP000015559"/>
    </source>
</evidence>
<feature type="transmembrane region" description="Helical" evidence="1">
    <location>
        <begin position="127"/>
        <end position="144"/>
    </location>
</feature>
<organism evidence="3 4">
    <name type="scientific">Sulfuricella denitrificans (strain DSM 22764 / NBRC 105220 / skB26)</name>
    <dbReference type="NCBI Taxonomy" id="1163617"/>
    <lineage>
        <taxon>Bacteria</taxon>
        <taxon>Pseudomonadati</taxon>
        <taxon>Pseudomonadota</taxon>
        <taxon>Betaproteobacteria</taxon>
        <taxon>Nitrosomonadales</taxon>
        <taxon>Sulfuricellaceae</taxon>
        <taxon>Sulfuricella</taxon>
    </lineage>
</organism>
<feature type="transmembrane region" description="Helical" evidence="1">
    <location>
        <begin position="239"/>
        <end position="256"/>
    </location>
</feature>
<dbReference type="STRING" id="1163617.SCD_n00169"/>
<feature type="transmembrane region" description="Helical" evidence="1">
    <location>
        <begin position="89"/>
        <end position="107"/>
    </location>
</feature>
<proteinExistence type="predicted"/>
<feature type="transmembrane region" description="Helical" evidence="1">
    <location>
        <begin position="262"/>
        <end position="280"/>
    </location>
</feature>
<gene>
    <name evidence="3" type="ORF">SCD_n00169</name>
</gene>
<evidence type="ECO:0000259" key="2">
    <source>
        <dbReference type="Pfam" id="PF04892"/>
    </source>
</evidence>
<keyword evidence="1" id="KW-1133">Transmembrane helix</keyword>
<name>S6AAS4_SULDS</name>
<dbReference type="KEGG" id="sdr:SCD_n00169"/>
<feature type="transmembrane region" description="Helical" evidence="1">
    <location>
        <begin position="60"/>
        <end position="82"/>
    </location>
</feature>
<dbReference type="eggNOG" id="COG5652">
    <property type="taxonomic scope" value="Bacteria"/>
</dbReference>
<reference evidence="3 4" key="1">
    <citation type="journal article" date="2012" name="Appl. Environ. Microbiol.">
        <title>Draft genome sequence of a psychrotolerant sulfur-oxidizing bacterium, Sulfuricella denitrificans skB26, and proteomic insights into cold adaptation.</title>
        <authorList>
            <person name="Watanabe T."/>
            <person name="Kojima H."/>
            <person name="Fukui M."/>
        </authorList>
    </citation>
    <scope>NUCLEOTIDE SEQUENCE [LARGE SCALE GENOMIC DNA]</scope>
    <source>
        <strain evidence="4">skB26</strain>
    </source>
</reference>
<sequence length="424" mass="46408">MIAIPSATMLAQKDKVPSASPILAAAYALLVVYGSLYPFSDWLPVPAEDMWAFLTAPWPRYIIRSDIIINILIYLPMGLLLARALRYRLHSGAAVIAATALCLLLSLGMESLQSLLPDRVSSRLDLLLNGLGGLGGALLARLTVNPPGPLRRLAALRREWFLPGRAMDLGLVAIGLWALSQLTPLLLSLDTNSLRRGLLPLWTPGFPSLFNWPQLSAYACTITGLGLFGSILARPEKNMALPFIGFVSAVLLVKILVMGRYLALETAIGAAMGMVLMVVLRPSPKPFRFTAGGLALLAGFTLAELEPATSVIFKPLQPFNWIPFHGQMHNLSGFSEILSLFWPFLALGCLGAFATRPNRRRWMAFIGGLLVLALMFVLEWQQQTIPGRHADITDILLALAGWSLPWWWRIHTPRGESHGQPGRA</sequence>
<feature type="transmembrane region" description="Helical" evidence="1">
    <location>
        <begin position="292"/>
        <end position="313"/>
    </location>
</feature>
<feature type="transmembrane region" description="Helical" evidence="1">
    <location>
        <begin position="362"/>
        <end position="380"/>
    </location>
</feature>
<dbReference type="PANTHER" id="PTHR28008">
    <property type="entry name" value="DOMAIN PROTEIN, PUTATIVE (AFU_ORTHOLOGUE AFUA_3G10980)-RELATED"/>
    <property type="match status" value="1"/>
</dbReference>
<feature type="transmembrane region" description="Helical" evidence="1">
    <location>
        <begin position="209"/>
        <end position="232"/>
    </location>
</feature>
<dbReference type="HOGENOM" id="CLU_057832_0_0_4"/>
<keyword evidence="1" id="KW-0812">Transmembrane</keyword>
<feature type="domain" description="VanZ-like" evidence="2">
    <location>
        <begin position="36"/>
        <end position="142"/>
    </location>
</feature>
<dbReference type="Proteomes" id="UP000015559">
    <property type="component" value="Chromosome"/>
</dbReference>
<dbReference type="Pfam" id="PF04892">
    <property type="entry name" value="VanZ"/>
    <property type="match status" value="1"/>
</dbReference>
<protein>
    <submittedName>
        <fullName evidence="3">VirB8 protein</fullName>
    </submittedName>
</protein>